<keyword evidence="6 10" id="KW-0269">Exonuclease</keyword>
<proteinExistence type="inferred from homology"/>
<dbReference type="SUPFAM" id="SSF52540">
    <property type="entry name" value="P-loop containing nucleoside triphosphate hydrolases"/>
    <property type="match status" value="1"/>
</dbReference>
<dbReference type="Proteomes" id="UP000078582">
    <property type="component" value="Chromosome"/>
</dbReference>
<dbReference type="GO" id="GO:0000724">
    <property type="term" value="P:double-strand break repair via homologous recombination"/>
    <property type="evidence" value="ECO:0007669"/>
    <property type="project" value="UniProtKB-UniRule"/>
</dbReference>
<organism evidence="13 14">
    <name type="scientific">Loigolactobacillus backii</name>
    <dbReference type="NCBI Taxonomy" id="375175"/>
    <lineage>
        <taxon>Bacteria</taxon>
        <taxon>Bacillati</taxon>
        <taxon>Bacillota</taxon>
        <taxon>Bacilli</taxon>
        <taxon>Lactobacillales</taxon>
        <taxon>Lactobacillaceae</taxon>
        <taxon>Loigolactobacillus</taxon>
    </lineage>
</organism>
<keyword evidence="1 10" id="KW-0540">Nuclease</keyword>
<evidence type="ECO:0000256" key="5">
    <source>
        <dbReference type="ARBA" id="ARBA00022806"/>
    </source>
</evidence>
<evidence type="ECO:0000259" key="12">
    <source>
        <dbReference type="Pfam" id="PF21445"/>
    </source>
</evidence>
<dbReference type="GO" id="GO:0005524">
    <property type="term" value="F:ATP binding"/>
    <property type="evidence" value="ECO:0007669"/>
    <property type="project" value="UniProtKB-UniRule"/>
</dbReference>
<dbReference type="InterPro" id="IPR014141">
    <property type="entry name" value="DNA_helicase_suRexB"/>
</dbReference>
<keyword evidence="5 10" id="KW-0347">Helicase</keyword>
<sequence length="1184" mass="135314">MSLQFVIGKASQDHRRVMLAQLGRQLDADPEGHFFYLIPNHIKFSSEVAILNALQQRQAKTSMVYAEQNVKVFSFSRLAWYFMKNTPYYQLPRLDKAGLNMLMYQTVTQHAAELTIFRGELTQPGFIAQLVDQLMNLKTGCVTSEDLQAIGEKLDPKADIAAKVADLAVIYQAFDAAMAGRYVANTDLLNALSDYLAQEDLSHSYFYIEGFAQLSAQEYRLLTTLLTHAAKVTVSLTLDQAYTNELPTLENLFFQSGKVYHQLYQTARRFHIPIATDLRAQQPRVSAGLQQLENYWIQSTNGGNIQSETLTQATTLQLMCTDTRYAEVMRVATKIRQMVALEGYHYRDFLVLTRHLDAYETILAPIFQKQQIPYFDDLQHSMVDHPLVELINALFAVKDHFYRYQDMMRLLKTELFLPKVQGKTMALEDFRQAVDLTENMVLKFGFTGKQWLRKDDWQYYRFDEQDFGTVSDRDQVITKQVNIIRNFIKQSLPPLFKKLDQVKTGSQAVVAIYQFLVKWGVPDQLLNWRDQAVERGDLTAAAQPEQTWQTFCSMLDEYVTILGDSDFDSANFLALFQAGFQGASYSQIPSTLDQVLVSETGIVQTDERKVIFMIGATNLVMPDRIGENQLLSDSDQEKLTATLPAEHYLPDGALAQMAFEPYLNYLAFLSGKERLIFTYPMTADDGASLQPSPYVERIRRYFHLTWQYCPTRPQLTANKIATYVGSKRSALTNLIQISRDAIAQKKELPVAWLYVYRRLRQDPNYQQLTAKLMASLNYRNIPVQLKPDIVTSLYGKSINTSISKLEEFYQNEYAYFLKYGLKLRERDVFELSPASTGEFYHMALDHLLRQVQADGRTIAELKLTEIDHLVDHILNEMRELPQFQILNSSNRMAYIARQLAGTVKQMSHALQHQGQKSRMAPLRTEVLFGHVGSKEGLKSLDFNLPQGRAVHVRGKIDRIDQLVVGQERYLGIVDYKSSEHKFSFSDAYYGLALQMLTYLDAMKKNVGQLADGNAVKLAGALYMHLQNPKLKLKDVLSKGFDDALLATNKYDGILLNDLTLLDNLDQDLADKKSGYSQVYPLYKKASGGYSPHQSNLVTESELELLLQHNETLIRQAAQGIFNGDLKLNPVKWPDNHTALQYSPYKSIFQFDAMLPENNYHQLNTLQPEDVVAMLAAEKRQRKED</sequence>
<evidence type="ECO:0000256" key="10">
    <source>
        <dbReference type="HAMAP-Rule" id="MF_01453"/>
    </source>
</evidence>
<dbReference type="GO" id="GO:0003690">
    <property type="term" value="F:double-stranded DNA binding"/>
    <property type="evidence" value="ECO:0007669"/>
    <property type="project" value="UniProtKB-UniRule"/>
</dbReference>
<dbReference type="STRING" id="375175.AYR53_01160"/>
<comment type="subunit">
    <text evidence="10">Heterodimer of AddA and RexB.</text>
</comment>
<dbReference type="RefSeq" id="WP_068279760.1">
    <property type="nucleotide sequence ID" value="NZ_CP014873.1"/>
</dbReference>
<dbReference type="PANTHER" id="PTHR30591">
    <property type="entry name" value="RECBCD ENZYME SUBUNIT RECC"/>
    <property type="match status" value="1"/>
</dbReference>
<evidence type="ECO:0000256" key="2">
    <source>
        <dbReference type="ARBA" id="ARBA00022741"/>
    </source>
</evidence>
<comment type="similarity">
    <text evidence="10">Belongs to the helicase family. AddB/RexB type 2 subfamily.</text>
</comment>
<keyword evidence="2 10" id="KW-0547">Nucleotide-binding</keyword>
<dbReference type="EMBL" id="CP014873">
    <property type="protein sequence ID" value="ANK61490.1"/>
    <property type="molecule type" value="Genomic_DNA"/>
</dbReference>
<dbReference type="InterPro" id="IPR011604">
    <property type="entry name" value="PDDEXK-like_dom_sf"/>
</dbReference>
<reference evidence="13 14" key="1">
    <citation type="submission" date="2016-03" db="EMBL/GenBank/DDBJ databases">
        <title>Pediococcus and Lactobacillus from brewery environment - whole genome sequencing and assembly.</title>
        <authorList>
            <person name="Behr J."/>
            <person name="Geissler A.J."/>
            <person name="Vogel R.F."/>
        </authorList>
    </citation>
    <scope>NUCLEOTIDE SEQUENCE [LARGE SCALE GENOMIC DNA]</scope>
    <source>
        <strain evidence="13 14">TMW 1.1989</strain>
    </source>
</reference>
<gene>
    <name evidence="10" type="primary">rexB</name>
    <name evidence="13" type="ORF">AYR53_01160</name>
</gene>
<dbReference type="Gene3D" id="3.90.320.10">
    <property type="match status" value="1"/>
</dbReference>
<evidence type="ECO:0000256" key="3">
    <source>
        <dbReference type="ARBA" id="ARBA00022763"/>
    </source>
</evidence>
<keyword evidence="14" id="KW-1185">Reference proteome</keyword>
<dbReference type="OrthoDB" id="9758506at2"/>
<keyword evidence="4 10" id="KW-0378">Hydrolase</keyword>
<name>A0A192GZH1_9LACO</name>
<evidence type="ECO:0000259" key="11">
    <source>
        <dbReference type="Pfam" id="PF12705"/>
    </source>
</evidence>
<keyword evidence="8 10" id="KW-0238">DNA-binding</keyword>
<dbReference type="Pfam" id="PF21445">
    <property type="entry name" value="ADDB_N"/>
    <property type="match status" value="1"/>
</dbReference>
<evidence type="ECO:0000256" key="4">
    <source>
        <dbReference type="ARBA" id="ARBA00022801"/>
    </source>
</evidence>
<dbReference type="PANTHER" id="PTHR30591:SF1">
    <property type="entry name" value="RECBCD ENZYME SUBUNIT RECC"/>
    <property type="match status" value="1"/>
</dbReference>
<dbReference type="GO" id="GO:0004386">
    <property type="term" value="F:helicase activity"/>
    <property type="evidence" value="ECO:0007669"/>
    <property type="project" value="UniProtKB-KW"/>
</dbReference>
<feature type="domain" description="PD-(D/E)XK endonuclease-like" evidence="11">
    <location>
        <begin position="800"/>
        <end position="1131"/>
    </location>
</feature>
<evidence type="ECO:0000256" key="7">
    <source>
        <dbReference type="ARBA" id="ARBA00022840"/>
    </source>
</evidence>
<accession>A0A192GZH1</accession>
<keyword evidence="9 10" id="KW-0234">DNA repair</keyword>
<evidence type="ECO:0000313" key="13">
    <source>
        <dbReference type="EMBL" id="ANK61490.1"/>
    </source>
</evidence>
<protein>
    <recommendedName>
        <fullName evidence="10">ATP-dependent helicase/deoxyribonuclease subunit B</fullName>
        <ecNumber evidence="10">3.1.-.-</ecNumber>
    </recommendedName>
    <alternativeName>
        <fullName evidence="10">ATP-dependent helicase/nuclease subunit RexB</fullName>
    </alternativeName>
</protein>
<evidence type="ECO:0000313" key="14">
    <source>
        <dbReference type="Proteomes" id="UP000078582"/>
    </source>
</evidence>
<evidence type="ECO:0000256" key="8">
    <source>
        <dbReference type="ARBA" id="ARBA00023125"/>
    </source>
</evidence>
<comment type="miscellaneous">
    <text evidence="10">Despite having helicase-like domains, this subunit does not have helicase activity.</text>
</comment>
<keyword evidence="3 10" id="KW-0227">DNA damage</keyword>
<dbReference type="Gene3D" id="3.40.50.300">
    <property type="entry name" value="P-loop containing nucleotide triphosphate hydrolases"/>
    <property type="match status" value="4"/>
</dbReference>
<keyword evidence="7 10" id="KW-0067">ATP-binding</keyword>
<comment type="caution">
    <text evidence="10">Lacks conserved residue(s) required for the propagation of feature annotation.</text>
</comment>
<dbReference type="InterPro" id="IPR027417">
    <property type="entry name" value="P-loop_NTPase"/>
</dbReference>
<dbReference type="GeneID" id="42980845"/>
<dbReference type="EC" id="3.1.-.-" evidence="10"/>
<dbReference type="InterPro" id="IPR049035">
    <property type="entry name" value="ADDB_N"/>
</dbReference>
<feature type="domain" description="ATP-dependent helicase/deoxyribonuclease subunit B N-terminal" evidence="12">
    <location>
        <begin position="5"/>
        <end position="293"/>
    </location>
</feature>
<dbReference type="InterPro" id="IPR038726">
    <property type="entry name" value="PDDEXK_AddAB-type"/>
</dbReference>
<dbReference type="GO" id="GO:0016817">
    <property type="term" value="F:hydrolase activity, acting on acid anhydrides"/>
    <property type="evidence" value="ECO:0007669"/>
    <property type="project" value="InterPro"/>
</dbReference>
<evidence type="ECO:0000256" key="1">
    <source>
        <dbReference type="ARBA" id="ARBA00022722"/>
    </source>
</evidence>
<comment type="function">
    <text evidence="10">The heterodimer acts as both an ATP-dependent DNA helicase and an ATP-dependent, dual-direction single-stranded exonuclease. Recognizes the chi site generating a DNA molecule suitable for the initiation of homologous recombination. This subunit has 5' -&gt; 3' nuclease activity but not helicase activity.</text>
</comment>
<dbReference type="Pfam" id="PF12705">
    <property type="entry name" value="PDDEXK_1"/>
    <property type="match status" value="1"/>
</dbReference>
<dbReference type="AlphaFoldDB" id="A0A192GZH1"/>
<comment type="cofactor">
    <cofactor evidence="10">
        <name>Mg(2+)</name>
        <dbReference type="ChEBI" id="CHEBI:18420"/>
    </cofactor>
</comment>
<evidence type="ECO:0000256" key="9">
    <source>
        <dbReference type="ARBA" id="ARBA00023204"/>
    </source>
</evidence>
<evidence type="ECO:0000256" key="6">
    <source>
        <dbReference type="ARBA" id="ARBA00022839"/>
    </source>
</evidence>
<dbReference type="HAMAP" id="MF_01453">
    <property type="entry name" value="AddB_type2"/>
    <property type="match status" value="1"/>
</dbReference>
<dbReference type="GO" id="GO:0008409">
    <property type="term" value="F:5'-3' exonuclease activity"/>
    <property type="evidence" value="ECO:0007669"/>
    <property type="project" value="UniProtKB-UniRule"/>
</dbReference>